<dbReference type="AlphaFoldDB" id="A0A8J9S9Q9"/>
<evidence type="ECO:0000256" key="1">
    <source>
        <dbReference type="SAM" id="SignalP"/>
    </source>
</evidence>
<accession>A0A8J9S9Q9</accession>
<feature type="chain" id="PRO_5035455269" evidence="1">
    <location>
        <begin position="19"/>
        <end position="194"/>
    </location>
</feature>
<reference evidence="2" key="1">
    <citation type="submission" date="2022-02" db="EMBL/GenBank/DDBJ databases">
        <authorList>
            <person name="Giguere J D."/>
        </authorList>
    </citation>
    <scope>NUCLEOTIDE SEQUENCE</scope>
    <source>
        <strain evidence="2">CCAP 1055/1</strain>
    </source>
</reference>
<dbReference type="Proteomes" id="UP000836788">
    <property type="component" value="Chromosome 20"/>
</dbReference>
<gene>
    <name evidence="2" type="ORF">PTTT1_LOCUS29824</name>
</gene>
<name>A0A8J9S9Q9_PHATR</name>
<dbReference type="EMBL" id="OU594961">
    <property type="protein sequence ID" value="CAG9285672.1"/>
    <property type="molecule type" value="Genomic_DNA"/>
</dbReference>
<keyword evidence="1" id="KW-0732">Signal</keyword>
<sequence>MFGTNILSGLILMPLSQAVSWLLISQRSKNLLPNLFKISIFYFFWACHNRYLKGNPSELGQYSMGFLALTAFLRTPPMCMAATVVVMGHFCWPLYTAFSQPLEELALDAKLSKKVDALLWACVFRAYVLSNLALWGTVLSKLVTLSSKGVLDALPSRSSCGSQVQINVKTRSCTCFLFSLPLRKLGNSENAYAT</sequence>
<evidence type="ECO:0000313" key="2">
    <source>
        <dbReference type="EMBL" id="CAG9285672.1"/>
    </source>
</evidence>
<organism evidence="2">
    <name type="scientific">Phaeodactylum tricornutum</name>
    <name type="common">Diatom</name>
    <dbReference type="NCBI Taxonomy" id="2850"/>
    <lineage>
        <taxon>Eukaryota</taxon>
        <taxon>Sar</taxon>
        <taxon>Stramenopiles</taxon>
        <taxon>Ochrophyta</taxon>
        <taxon>Bacillariophyta</taxon>
        <taxon>Bacillariophyceae</taxon>
        <taxon>Bacillariophycidae</taxon>
        <taxon>Naviculales</taxon>
        <taxon>Phaeodactylaceae</taxon>
        <taxon>Phaeodactylum</taxon>
    </lineage>
</organism>
<proteinExistence type="predicted"/>
<protein>
    <submittedName>
        <fullName evidence="2">Uncharacterized protein</fullName>
    </submittedName>
</protein>
<feature type="signal peptide" evidence="1">
    <location>
        <begin position="1"/>
        <end position="18"/>
    </location>
</feature>